<protein>
    <recommendedName>
        <fullName evidence="4">MAM domain-containing protein</fullName>
    </recommendedName>
</protein>
<evidence type="ECO:0000256" key="1">
    <source>
        <dbReference type="SAM" id="SignalP"/>
    </source>
</evidence>
<keyword evidence="3" id="KW-1185">Reference proteome</keyword>
<reference evidence="3" key="1">
    <citation type="submission" date="2017-01" db="EMBL/GenBank/DDBJ databases">
        <title>Comparative genomics of anhydrobiosis in the tardigrade Hypsibius dujardini.</title>
        <authorList>
            <person name="Yoshida Y."/>
            <person name="Koutsovoulos G."/>
            <person name="Laetsch D."/>
            <person name="Stevens L."/>
            <person name="Kumar S."/>
            <person name="Horikawa D."/>
            <person name="Ishino K."/>
            <person name="Komine S."/>
            <person name="Tomita M."/>
            <person name="Blaxter M."/>
            <person name="Arakawa K."/>
        </authorList>
    </citation>
    <scope>NUCLEOTIDE SEQUENCE [LARGE SCALE GENOMIC DNA]</scope>
    <source>
        <strain evidence="3">Z151</strain>
    </source>
</reference>
<organism evidence="2 3">
    <name type="scientific">Hypsibius exemplaris</name>
    <name type="common">Freshwater tardigrade</name>
    <dbReference type="NCBI Taxonomy" id="2072580"/>
    <lineage>
        <taxon>Eukaryota</taxon>
        <taxon>Metazoa</taxon>
        <taxon>Ecdysozoa</taxon>
        <taxon>Tardigrada</taxon>
        <taxon>Eutardigrada</taxon>
        <taxon>Parachela</taxon>
        <taxon>Hypsibioidea</taxon>
        <taxon>Hypsibiidae</taxon>
        <taxon>Hypsibius</taxon>
    </lineage>
</organism>
<evidence type="ECO:0008006" key="4">
    <source>
        <dbReference type="Google" id="ProtNLM"/>
    </source>
</evidence>
<feature type="chain" id="PRO_5013071426" description="MAM domain-containing protein" evidence="1">
    <location>
        <begin position="20"/>
        <end position="370"/>
    </location>
</feature>
<keyword evidence="1" id="KW-0732">Signal</keyword>
<proteinExistence type="predicted"/>
<accession>A0A1W0X3D0</accession>
<sequence length="370" mass="41906">MGRILSALCLCFAFSLNDGFSFNEIPLIPVTEQRSSLDGLPVYRCPGSPTTCCQFKPQDDSKCTFSEDSCAVWQSPPGWQYLDYHHDGLGHAFGLTQCLPGGTPEAAAREPALLQSEERVWTRTGRDTLLGFRYFIPSGLSRRFNITVSAHFSIDRQPVILNTVYGTQFHAWAFAQFNLRDLGMAYAIRLTAYTTCDHLFRLDDIIIEALSLVEDSSCLPTTTSTTTRAPRPPVAQSVRVQLDNFRYTPNHEKCDIGFGKQRECDTKFDVTYHWNQRMEMVQYGELSNSNSRNFRNTPPKVLMGPFEAGSRVRVVVRVIDVDVRYHNTIANFEFEYTVPPVAPQLGRPVVVALTDRWGKWNSYVKSEIKS</sequence>
<gene>
    <name evidence="2" type="ORF">BV898_04225</name>
</gene>
<feature type="signal peptide" evidence="1">
    <location>
        <begin position="1"/>
        <end position="19"/>
    </location>
</feature>
<dbReference type="Proteomes" id="UP000192578">
    <property type="component" value="Unassembled WGS sequence"/>
</dbReference>
<evidence type="ECO:0000313" key="2">
    <source>
        <dbReference type="EMBL" id="OQV22015.1"/>
    </source>
</evidence>
<comment type="caution">
    <text evidence="2">The sequence shown here is derived from an EMBL/GenBank/DDBJ whole genome shotgun (WGS) entry which is preliminary data.</text>
</comment>
<name>A0A1W0X3D0_HYPEX</name>
<dbReference type="EMBL" id="MTYJ01000020">
    <property type="protein sequence ID" value="OQV22015.1"/>
    <property type="molecule type" value="Genomic_DNA"/>
</dbReference>
<dbReference type="AlphaFoldDB" id="A0A1W0X3D0"/>
<evidence type="ECO:0000313" key="3">
    <source>
        <dbReference type="Proteomes" id="UP000192578"/>
    </source>
</evidence>